<feature type="non-terminal residue" evidence="1">
    <location>
        <position position="1"/>
    </location>
</feature>
<dbReference type="AlphaFoldDB" id="A0A392SQ87"/>
<protein>
    <submittedName>
        <fullName evidence="1">Uncharacterized protein</fullName>
    </submittedName>
</protein>
<accession>A0A392SQ87</accession>
<organism evidence="1 2">
    <name type="scientific">Trifolium medium</name>
    <dbReference type="NCBI Taxonomy" id="97028"/>
    <lineage>
        <taxon>Eukaryota</taxon>
        <taxon>Viridiplantae</taxon>
        <taxon>Streptophyta</taxon>
        <taxon>Embryophyta</taxon>
        <taxon>Tracheophyta</taxon>
        <taxon>Spermatophyta</taxon>
        <taxon>Magnoliopsida</taxon>
        <taxon>eudicotyledons</taxon>
        <taxon>Gunneridae</taxon>
        <taxon>Pentapetalae</taxon>
        <taxon>rosids</taxon>
        <taxon>fabids</taxon>
        <taxon>Fabales</taxon>
        <taxon>Fabaceae</taxon>
        <taxon>Papilionoideae</taxon>
        <taxon>50 kb inversion clade</taxon>
        <taxon>NPAAA clade</taxon>
        <taxon>Hologalegina</taxon>
        <taxon>IRL clade</taxon>
        <taxon>Trifolieae</taxon>
        <taxon>Trifolium</taxon>
    </lineage>
</organism>
<name>A0A392SQ87_9FABA</name>
<comment type="caution">
    <text evidence="1">The sequence shown here is derived from an EMBL/GenBank/DDBJ whole genome shotgun (WGS) entry which is preliminary data.</text>
</comment>
<evidence type="ECO:0000313" key="2">
    <source>
        <dbReference type="Proteomes" id="UP000265520"/>
    </source>
</evidence>
<dbReference type="EMBL" id="LXQA010411144">
    <property type="protein sequence ID" value="MCI50080.1"/>
    <property type="molecule type" value="Genomic_DNA"/>
</dbReference>
<reference evidence="1 2" key="1">
    <citation type="journal article" date="2018" name="Front. Plant Sci.">
        <title>Red Clover (Trifolium pratense) and Zigzag Clover (T. medium) - A Picture of Genomic Similarities and Differences.</title>
        <authorList>
            <person name="Dluhosova J."/>
            <person name="Istvanek J."/>
            <person name="Nedelnik J."/>
            <person name="Repkova J."/>
        </authorList>
    </citation>
    <scope>NUCLEOTIDE SEQUENCE [LARGE SCALE GENOMIC DNA]</scope>
    <source>
        <strain evidence="2">cv. 10/8</strain>
        <tissue evidence="1">Leaf</tissue>
    </source>
</reference>
<keyword evidence="2" id="KW-1185">Reference proteome</keyword>
<proteinExistence type="predicted"/>
<dbReference type="Proteomes" id="UP000265520">
    <property type="component" value="Unassembled WGS sequence"/>
</dbReference>
<sequence length="38" mass="4294">GVVWVFRHGGAAVWPDGHRAGDGKYETLAEQKREREID</sequence>
<evidence type="ECO:0000313" key="1">
    <source>
        <dbReference type="EMBL" id="MCI50080.1"/>
    </source>
</evidence>